<dbReference type="AlphaFoldDB" id="A0A3P6U5P2"/>
<dbReference type="Proteomes" id="UP000277928">
    <property type="component" value="Unassembled WGS sequence"/>
</dbReference>
<sequence>MSSFTFGTQGTATSVTPAATGNLFGTQSKPLFGTSVTAAQTTGGSSSFEAPASLVATSTMATGSLIATGVATTLAACGPFGNTSVTATPGLFGATPTTTATIAGSLFGKPTT</sequence>
<name>A0A3P6U5P2_LITSI</name>
<organism evidence="1 2">
    <name type="scientific">Litomosoides sigmodontis</name>
    <name type="common">Filarial nematode worm</name>
    <dbReference type="NCBI Taxonomy" id="42156"/>
    <lineage>
        <taxon>Eukaryota</taxon>
        <taxon>Metazoa</taxon>
        <taxon>Ecdysozoa</taxon>
        <taxon>Nematoda</taxon>
        <taxon>Chromadorea</taxon>
        <taxon>Rhabditida</taxon>
        <taxon>Spirurina</taxon>
        <taxon>Spiruromorpha</taxon>
        <taxon>Filarioidea</taxon>
        <taxon>Onchocercidae</taxon>
        <taxon>Litomosoides</taxon>
    </lineage>
</organism>
<keyword evidence="2" id="KW-1185">Reference proteome</keyword>
<gene>
    <name evidence="1" type="ORF">NLS_LOCUS2305</name>
</gene>
<accession>A0A3P6U5P2</accession>
<feature type="non-terminal residue" evidence="1">
    <location>
        <position position="112"/>
    </location>
</feature>
<protein>
    <submittedName>
        <fullName evidence="1">Uncharacterized protein</fullName>
    </submittedName>
</protein>
<proteinExistence type="predicted"/>
<dbReference type="STRING" id="42156.A0A3P6U5P2"/>
<reference evidence="1 2" key="1">
    <citation type="submission" date="2018-08" db="EMBL/GenBank/DDBJ databases">
        <authorList>
            <person name="Laetsch R D."/>
            <person name="Stevens L."/>
            <person name="Kumar S."/>
            <person name="Blaxter L. M."/>
        </authorList>
    </citation>
    <scope>NUCLEOTIDE SEQUENCE [LARGE SCALE GENOMIC DNA]</scope>
</reference>
<evidence type="ECO:0000313" key="2">
    <source>
        <dbReference type="Proteomes" id="UP000277928"/>
    </source>
</evidence>
<dbReference type="EMBL" id="UYRX01000104">
    <property type="protein sequence ID" value="VDK74008.1"/>
    <property type="molecule type" value="Genomic_DNA"/>
</dbReference>
<evidence type="ECO:0000313" key="1">
    <source>
        <dbReference type="EMBL" id="VDK74008.1"/>
    </source>
</evidence>